<dbReference type="InterPro" id="IPR036397">
    <property type="entry name" value="RNaseH_sf"/>
</dbReference>
<feature type="compositionally biased region" description="Basic residues" evidence="1">
    <location>
        <begin position="314"/>
        <end position="329"/>
    </location>
</feature>
<dbReference type="PANTHER" id="PTHR37984">
    <property type="entry name" value="PROTEIN CBG26694"/>
    <property type="match status" value="1"/>
</dbReference>
<name>A0AAP0C014_9ASPA</name>
<feature type="domain" description="Tf2-1-like SH3-like" evidence="2">
    <location>
        <begin position="124"/>
        <end position="179"/>
    </location>
</feature>
<evidence type="ECO:0000256" key="1">
    <source>
        <dbReference type="SAM" id="MobiDB-lite"/>
    </source>
</evidence>
<evidence type="ECO:0000313" key="4">
    <source>
        <dbReference type="Proteomes" id="UP001418222"/>
    </source>
</evidence>
<gene>
    <name evidence="3" type="ORF">KSP39_PZI000629</name>
</gene>
<dbReference type="Proteomes" id="UP001418222">
    <property type="component" value="Unassembled WGS sequence"/>
</dbReference>
<sequence length="351" mass="39592">MSTAYHLQSDGQSEVLNRCLETYLRCFIGERPGTWVKWLCWAEYSYNTAYHLAANTTPFETVYGRAPPSITQYLPGECPVASLADNLQDRDIILDSLKHHLRRAQSKIVSFANRKRRDLTLQVGEKVFLKLQPYRELSVARRTCPKLAPRYYGPFEIISRIGVVAYRLRLPSGSRIHPVAVGSTQCFTSPNSDGWWVTTPSWTTFRPTLSTPGLTPCTPRPSLTAGTIYPGTLSRKRYAWPGETDRSPRQRGSFEMTFVGSFRTTALRTRLISQMAALLPIYSRRSRRGKCTRDDDGTGSTQTAAGWGRCRTTSPRRRASGPADRRRRTALTEKGRACPVDLITLVLCLTF</sequence>
<dbReference type="InterPro" id="IPR050951">
    <property type="entry name" value="Retrovirus_Pol_polyprotein"/>
</dbReference>
<feature type="region of interest" description="Disordered" evidence="1">
    <location>
        <begin position="288"/>
        <end position="330"/>
    </location>
</feature>
<dbReference type="Pfam" id="PF24626">
    <property type="entry name" value="SH3_Tf2-1"/>
    <property type="match status" value="1"/>
</dbReference>
<dbReference type="SUPFAM" id="SSF53098">
    <property type="entry name" value="Ribonuclease H-like"/>
    <property type="match status" value="1"/>
</dbReference>
<dbReference type="InterPro" id="IPR012337">
    <property type="entry name" value="RNaseH-like_sf"/>
</dbReference>
<organism evidence="3 4">
    <name type="scientific">Platanthera zijinensis</name>
    <dbReference type="NCBI Taxonomy" id="2320716"/>
    <lineage>
        <taxon>Eukaryota</taxon>
        <taxon>Viridiplantae</taxon>
        <taxon>Streptophyta</taxon>
        <taxon>Embryophyta</taxon>
        <taxon>Tracheophyta</taxon>
        <taxon>Spermatophyta</taxon>
        <taxon>Magnoliopsida</taxon>
        <taxon>Liliopsida</taxon>
        <taxon>Asparagales</taxon>
        <taxon>Orchidaceae</taxon>
        <taxon>Orchidoideae</taxon>
        <taxon>Orchideae</taxon>
        <taxon>Orchidinae</taxon>
        <taxon>Platanthera</taxon>
    </lineage>
</organism>
<dbReference type="GO" id="GO:0003676">
    <property type="term" value="F:nucleic acid binding"/>
    <property type="evidence" value="ECO:0007669"/>
    <property type="project" value="InterPro"/>
</dbReference>
<dbReference type="InterPro" id="IPR056924">
    <property type="entry name" value="SH3_Tf2-1"/>
</dbReference>
<dbReference type="Gene3D" id="3.30.420.10">
    <property type="entry name" value="Ribonuclease H-like superfamily/Ribonuclease H"/>
    <property type="match status" value="1"/>
</dbReference>
<accession>A0AAP0C014</accession>
<proteinExistence type="predicted"/>
<reference evidence="3 4" key="1">
    <citation type="journal article" date="2022" name="Nat. Plants">
        <title>Genomes of leafy and leafless Platanthera orchids illuminate the evolution of mycoheterotrophy.</title>
        <authorList>
            <person name="Li M.H."/>
            <person name="Liu K.W."/>
            <person name="Li Z."/>
            <person name="Lu H.C."/>
            <person name="Ye Q.L."/>
            <person name="Zhang D."/>
            <person name="Wang J.Y."/>
            <person name="Li Y.F."/>
            <person name="Zhong Z.M."/>
            <person name="Liu X."/>
            <person name="Yu X."/>
            <person name="Liu D.K."/>
            <person name="Tu X.D."/>
            <person name="Liu B."/>
            <person name="Hao Y."/>
            <person name="Liao X.Y."/>
            <person name="Jiang Y.T."/>
            <person name="Sun W.H."/>
            <person name="Chen J."/>
            <person name="Chen Y.Q."/>
            <person name="Ai Y."/>
            <person name="Zhai J.W."/>
            <person name="Wu S.S."/>
            <person name="Zhou Z."/>
            <person name="Hsiao Y.Y."/>
            <person name="Wu W.L."/>
            <person name="Chen Y.Y."/>
            <person name="Lin Y.F."/>
            <person name="Hsu J.L."/>
            <person name="Li C.Y."/>
            <person name="Wang Z.W."/>
            <person name="Zhao X."/>
            <person name="Zhong W.Y."/>
            <person name="Ma X.K."/>
            <person name="Ma L."/>
            <person name="Huang J."/>
            <person name="Chen G.Z."/>
            <person name="Huang M.Z."/>
            <person name="Huang L."/>
            <person name="Peng D.H."/>
            <person name="Luo Y.B."/>
            <person name="Zou S.Q."/>
            <person name="Chen S.P."/>
            <person name="Lan S."/>
            <person name="Tsai W.C."/>
            <person name="Van de Peer Y."/>
            <person name="Liu Z.J."/>
        </authorList>
    </citation>
    <scope>NUCLEOTIDE SEQUENCE [LARGE SCALE GENOMIC DNA]</scope>
    <source>
        <strain evidence="3">Lor287</strain>
    </source>
</reference>
<evidence type="ECO:0000313" key="3">
    <source>
        <dbReference type="EMBL" id="KAK8956803.1"/>
    </source>
</evidence>
<keyword evidence="4" id="KW-1185">Reference proteome</keyword>
<evidence type="ECO:0000259" key="2">
    <source>
        <dbReference type="Pfam" id="PF24626"/>
    </source>
</evidence>
<dbReference type="EMBL" id="JBBWWQ010000001">
    <property type="protein sequence ID" value="KAK8956803.1"/>
    <property type="molecule type" value="Genomic_DNA"/>
</dbReference>
<dbReference type="PANTHER" id="PTHR37984:SF5">
    <property type="entry name" value="PROTEIN NYNRIN-LIKE"/>
    <property type="match status" value="1"/>
</dbReference>
<protein>
    <recommendedName>
        <fullName evidence="2">Tf2-1-like SH3-like domain-containing protein</fullName>
    </recommendedName>
</protein>
<comment type="caution">
    <text evidence="3">The sequence shown here is derived from an EMBL/GenBank/DDBJ whole genome shotgun (WGS) entry which is preliminary data.</text>
</comment>
<dbReference type="AlphaFoldDB" id="A0AAP0C014"/>